<dbReference type="Proteomes" id="UP000198702">
    <property type="component" value="Unassembled WGS sequence"/>
</dbReference>
<evidence type="ECO:0000313" key="3">
    <source>
        <dbReference type="Proteomes" id="UP000198702"/>
    </source>
</evidence>
<keyword evidence="1" id="KW-0812">Transmembrane</keyword>
<feature type="transmembrane region" description="Helical" evidence="1">
    <location>
        <begin position="20"/>
        <end position="39"/>
    </location>
</feature>
<feature type="transmembrane region" description="Helical" evidence="1">
    <location>
        <begin position="250"/>
        <end position="273"/>
    </location>
</feature>
<sequence>MKEEVDVTSDSKTGPTWPAFVVAALVFAMLIVTVVAYAADGRAVADAAPFLILLTIFIVVGWLLSWKRPRNPIGWLLMLIPGLFTIGTPATLLGEALLDQAPGVSAWLFWYGYDREDTWSWLPPIGLLLTQIPLRFPDGTLPTPRWRWFSWYTIATLVLASAVLSTLSVEVYPGIPNPAHLPALVENPLTIPMSFGALAIAFVGSLASLVVRYRRADAVERAQLRWMLWAVGLAVAILITSWVIPDPWPGITGIVLVSYGLIPVAIAIAVLRYRLYEIDRIISRTAAYALVTAVAVAIYAIIVTSVAWLLPDATTLGVALATLVAAAVFLPVLRVSRRLLDRRFNRAQYDAERVVDAFGERLRTVADPHTAASDLTEAVERTLEPSVVGIWTPRPTV</sequence>
<keyword evidence="1" id="KW-1133">Transmembrane helix</keyword>
<name>A0A7Z7CYG6_9MICO</name>
<evidence type="ECO:0000313" key="2">
    <source>
        <dbReference type="EMBL" id="SFI59556.1"/>
    </source>
</evidence>
<dbReference type="EMBL" id="FOQZ01000003">
    <property type="protein sequence ID" value="SFI59556.1"/>
    <property type="molecule type" value="Genomic_DNA"/>
</dbReference>
<feature type="transmembrane region" description="Helical" evidence="1">
    <location>
        <begin position="148"/>
        <end position="169"/>
    </location>
</feature>
<feature type="transmembrane region" description="Helical" evidence="1">
    <location>
        <begin position="45"/>
        <end position="64"/>
    </location>
</feature>
<evidence type="ECO:0000256" key="1">
    <source>
        <dbReference type="SAM" id="Phobius"/>
    </source>
</evidence>
<dbReference type="AlphaFoldDB" id="A0A7Z7CYG6"/>
<feature type="transmembrane region" description="Helical" evidence="1">
    <location>
        <begin position="316"/>
        <end position="336"/>
    </location>
</feature>
<feature type="transmembrane region" description="Helical" evidence="1">
    <location>
        <begin position="76"/>
        <end position="98"/>
    </location>
</feature>
<gene>
    <name evidence="2" type="ORF">SAMN04487751_2304</name>
</gene>
<comment type="caution">
    <text evidence="2">The sequence shown here is derived from an EMBL/GenBank/DDBJ whole genome shotgun (WGS) entry which is preliminary data.</text>
</comment>
<feature type="transmembrane region" description="Helical" evidence="1">
    <location>
        <begin position="189"/>
        <end position="211"/>
    </location>
</feature>
<keyword evidence="1" id="KW-0472">Membrane</keyword>
<protein>
    <submittedName>
        <fullName evidence="2">Uncharacterized protein</fullName>
    </submittedName>
</protein>
<reference evidence="2 3" key="1">
    <citation type="submission" date="2016-10" db="EMBL/GenBank/DDBJ databases">
        <authorList>
            <person name="Varghese N."/>
            <person name="Submissions S."/>
        </authorList>
    </citation>
    <scope>NUCLEOTIDE SEQUENCE [LARGE SCALE GENOMIC DNA]</scope>
    <source>
        <strain evidence="2 3">UNC380MFSha3.1</strain>
    </source>
</reference>
<accession>A0A7Z7CYG6</accession>
<feature type="transmembrane region" description="Helical" evidence="1">
    <location>
        <begin position="285"/>
        <end position="310"/>
    </location>
</feature>
<feature type="transmembrane region" description="Helical" evidence="1">
    <location>
        <begin position="223"/>
        <end position="244"/>
    </location>
</feature>
<organism evidence="2 3">
    <name type="scientific">Microbacterium saccharophilum</name>
    <dbReference type="NCBI Taxonomy" id="1213358"/>
    <lineage>
        <taxon>Bacteria</taxon>
        <taxon>Bacillati</taxon>
        <taxon>Actinomycetota</taxon>
        <taxon>Actinomycetes</taxon>
        <taxon>Micrococcales</taxon>
        <taxon>Microbacteriaceae</taxon>
        <taxon>Microbacterium</taxon>
    </lineage>
</organism>
<feature type="transmembrane region" description="Helical" evidence="1">
    <location>
        <begin position="118"/>
        <end position="136"/>
    </location>
</feature>
<proteinExistence type="predicted"/>